<evidence type="ECO:0000256" key="2">
    <source>
        <dbReference type="ARBA" id="ARBA00022824"/>
    </source>
</evidence>
<dbReference type="PANTHER" id="PTHR12211:SF0">
    <property type="entry name" value="ENDOPLASMIC RETICULUM RESIDENT PROTEIN 29"/>
    <property type="match status" value="1"/>
</dbReference>
<dbReference type="Pfam" id="PF07749">
    <property type="entry name" value="ERp29"/>
    <property type="match status" value="1"/>
</dbReference>
<dbReference type="InterPro" id="IPR011679">
    <property type="entry name" value="ERp29_C"/>
</dbReference>
<proteinExistence type="predicted"/>
<evidence type="ECO:0000259" key="5">
    <source>
        <dbReference type="Pfam" id="PF07912"/>
    </source>
</evidence>
<dbReference type="GO" id="GO:0009306">
    <property type="term" value="P:protein secretion"/>
    <property type="evidence" value="ECO:0007669"/>
    <property type="project" value="InterPro"/>
</dbReference>
<keyword evidence="7" id="KW-1185">Reference proteome</keyword>
<dbReference type="Gene3D" id="1.20.1150.12">
    <property type="entry name" value="Endoplasmic reticulum resident protein 29, C-terminal domain"/>
    <property type="match status" value="1"/>
</dbReference>
<evidence type="ECO:0000256" key="1">
    <source>
        <dbReference type="ARBA" id="ARBA00014173"/>
    </source>
</evidence>
<dbReference type="PANTHER" id="PTHR12211">
    <property type="entry name" value="ENDOPLASMIC RETICULUM PROTEIN ERP29"/>
    <property type="match status" value="1"/>
</dbReference>
<dbReference type="Gene3D" id="3.40.30.10">
    <property type="entry name" value="Glutaredoxin"/>
    <property type="match status" value="1"/>
</dbReference>
<evidence type="ECO:0000256" key="3">
    <source>
        <dbReference type="SAM" id="SignalP"/>
    </source>
</evidence>
<feature type="domain" description="ERp29 N-terminal" evidence="5">
    <location>
        <begin position="26"/>
        <end position="146"/>
    </location>
</feature>
<gene>
    <name evidence="6" type="primary">ERP29</name>
    <name evidence="6" type="ORF">SK128_016420</name>
</gene>
<keyword evidence="3" id="KW-0732">Signal</keyword>
<dbReference type="InterPro" id="IPR016855">
    <property type="entry name" value="ERp29"/>
</dbReference>
<feature type="signal peptide" evidence="3">
    <location>
        <begin position="1"/>
        <end position="24"/>
    </location>
</feature>
<comment type="caution">
    <text evidence="6">The sequence shown here is derived from an EMBL/GenBank/DDBJ whole genome shotgun (WGS) entry which is preliminary data.</text>
</comment>
<reference evidence="6 7" key="1">
    <citation type="submission" date="2023-11" db="EMBL/GenBank/DDBJ databases">
        <title>Halocaridina rubra genome assembly.</title>
        <authorList>
            <person name="Smith C."/>
        </authorList>
    </citation>
    <scope>NUCLEOTIDE SEQUENCE [LARGE SCALE GENOMIC DNA]</scope>
    <source>
        <strain evidence="6">EP-1</strain>
        <tissue evidence="6">Whole</tissue>
    </source>
</reference>
<keyword evidence="2" id="KW-0256">Endoplasmic reticulum</keyword>
<dbReference type="FunFam" id="1.20.1150.12:FF:000001">
    <property type="entry name" value="Endoplasmic reticulum resident protein 29"/>
    <property type="match status" value="1"/>
</dbReference>
<organism evidence="6 7">
    <name type="scientific">Halocaridina rubra</name>
    <name type="common">Hawaiian red shrimp</name>
    <dbReference type="NCBI Taxonomy" id="373956"/>
    <lineage>
        <taxon>Eukaryota</taxon>
        <taxon>Metazoa</taxon>
        <taxon>Ecdysozoa</taxon>
        <taxon>Arthropoda</taxon>
        <taxon>Crustacea</taxon>
        <taxon>Multicrustacea</taxon>
        <taxon>Malacostraca</taxon>
        <taxon>Eumalacostraca</taxon>
        <taxon>Eucarida</taxon>
        <taxon>Decapoda</taxon>
        <taxon>Pleocyemata</taxon>
        <taxon>Caridea</taxon>
        <taxon>Atyoidea</taxon>
        <taxon>Atyidae</taxon>
        <taxon>Halocaridina</taxon>
    </lineage>
</organism>
<dbReference type="FunFam" id="3.40.30.10:FF:000133">
    <property type="entry name" value="Endoplasmic reticulum resident protein 29"/>
    <property type="match status" value="1"/>
</dbReference>
<dbReference type="InterPro" id="IPR036249">
    <property type="entry name" value="Thioredoxin-like_sf"/>
</dbReference>
<dbReference type="AlphaFoldDB" id="A0AAN8X8T7"/>
<dbReference type="CDD" id="cd00238">
    <property type="entry name" value="ERp29c"/>
    <property type="match status" value="1"/>
</dbReference>
<evidence type="ECO:0000259" key="4">
    <source>
        <dbReference type="Pfam" id="PF07749"/>
    </source>
</evidence>
<name>A0AAN8X8T7_HALRR</name>
<evidence type="ECO:0000313" key="6">
    <source>
        <dbReference type="EMBL" id="KAK7078692.1"/>
    </source>
</evidence>
<dbReference type="SUPFAM" id="SSF52833">
    <property type="entry name" value="Thioredoxin-like"/>
    <property type="match status" value="1"/>
</dbReference>
<dbReference type="SUPFAM" id="SSF47933">
    <property type="entry name" value="ERP29 C domain-like"/>
    <property type="match status" value="1"/>
</dbReference>
<accession>A0AAN8X8T7</accession>
<dbReference type="InterPro" id="IPR036356">
    <property type="entry name" value="ERp29_C_sf"/>
</dbReference>
<evidence type="ECO:0000313" key="7">
    <source>
        <dbReference type="Proteomes" id="UP001381693"/>
    </source>
</evidence>
<sequence>MKGLEKSVVLLLAVLGASLRLSDAINAKGCTPLDSWTFDKIIPKFKAAIVKFDIAYPYGKKHDEYTKLSAAGRGSPELLVAEVGVKDYGDNENMDLAERFGVKKDDFPVVKLFVNGKDEPVDFDGEFTDEGLKKFIRRHAAIYIGLEGCLEVFDRIVDKYMASEKSTERKDLLRQAEDEWDKIKSPSDQQIAETYVKIMRRVLEKGNEFISTETTRVKGLLDGKITKEKKEEMQGKLNILKSFSHDEL</sequence>
<dbReference type="GO" id="GO:0005788">
    <property type="term" value="C:endoplasmic reticulum lumen"/>
    <property type="evidence" value="ECO:0007669"/>
    <property type="project" value="InterPro"/>
</dbReference>
<protein>
    <recommendedName>
        <fullName evidence="1">Endoplasmic reticulum resident protein 29</fullName>
    </recommendedName>
</protein>
<feature type="chain" id="PRO_5042893329" description="Endoplasmic reticulum resident protein 29" evidence="3">
    <location>
        <begin position="25"/>
        <end position="248"/>
    </location>
</feature>
<dbReference type="Pfam" id="PF07912">
    <property type="entry name" value="ERp29_N"/>
    <property type="match status" value="1"/>
</dbReference>
<feature type="domain" description="Endoplasmic reticulum resident protein 29 C-terminal" evidence="4">
    <location>
        <begin position="148"/>
        <end position="243"/>
    </location>
</feature>
<dbReference type="EMBL" id="JAXCGZ010007707">
    <property type="protein sequence ID" value="KAK7078692.1"/>
    <property type="molecule type" value="Genomic_DNA"/>
</dbReference>
<dbReference type="InterPro" id="IPR012883">
    <property type="entry name" value="ERp29_N"/>
</dbReference>
<dbReference type="Proteomes" id="UP001381693">
    <property type="component" value="Unassembled WGS sequence"/>
</dbReference>